<name>A0A2A5WMF8_9GAMM</name>
<proteinExistence type="predicted"/>
<evidence type="ECO:0000313" key="1">
    <source>
        <dbReference type="EMBL" id="PDH37473.1"/>
    </source>
</evidence>
<dbReference type="AlphaFoldDB" id="A0A2A5WMF8"/>
<sequence>MIVMRTPSRLTRHDGTFDDFAFIRVHSHYRDAFLGIHKATGNMVSIVEIPPPLAAPAQPAPEPEPDAT</sequence>
<organism evidence="1 2">
    <name type="scientific">OM182 bacterium MED-G24</name>
    <dbReference type="NCBI Taxonomy" id="1986255"/>
    <lineage>
        <taxon>Bacteria</taxon>
        <taxon>Pseudomonadati</taxon>
        <taxon>Pseudomonadota</taxon>
        <taxon>Gammaproteobacteria</taxon>
        <taxon>OMG group</taxon>
        <taxon>OM182 clade</taxon>
    </lineage>
</organism>
<accession>A0A2A5WMF8</accession>
<evidence type="ECO:0000313" key="2">
    <source>
        <dbReference type="Proteomes" id="UP000219327"/>
    </source>
</evidence>
<gene>
    <name evidence="1" type="ORF">CNE99_08190</name>
</gene>
<reference evidence="1 2" key="1">
    <citation type="submission" date="2017-08" db="EMBL/GenBank/DDBJ databases">
        <title>Fine stratification of microbial communities through a metagenomic profile of the photic zone.</title>
        <authorList>
            <person name="Haro-Moreno J.M."/>
            <person name="Lopez-Perez M."/>
            <person name="De La Torre J."/>
            <person name="Picazo A."/>
            <person name="Camacho A."/>
            <person name="Rodriguez-Valera F."/>
        </authorList>
    </citation>
    <scope>NUCLEOTIDE SEQUENCE [LARGE SCALE GENOMIC DNA]</scope>
    <source>
        <strain evidence="1">MED-G24</strain>
    </source>
</reference>
<protein>
    <submittedName>
        <fullName evidence="1">Uncharacterized protein</fullName>
    </submittedName>
</protein>
<dbReference type="EMBL" id="NTKD01000048">
    <property type="protein sequence ID" value="PDH37473.1"/>
    <property type="molecule type" value="Genomic_DNA"/>
</dbReference>
<dbReference type="Proteomes" id="UP000219327">
    <property type="component" value="Unassembled WGS sequence"/>
</dbReference>
<comment type="caution">
    <text evidence="1">The sequence shown here is derived from an EMBL/GenBank/DDBJ whole genome shotgun (WGS) entry which is preliminary data.</text>
</comment>